<evidence type="ECO:0000313" key="8">
    <source>
        <dbReference type="EMBL" id="HIU90956.1"/>
    </source>
</evidence>
<comment type="caution">
    <text evidence="8">The sequence shown here is derived from an EMBL/GenBank/DDBJ whole genome shotgun (WGS) entry which is preliminary data.</text>
</comment>
<dbReference type="PROSITE" id="PS01076">
    <property type="entry name" value="ACETATE_KINASE_2"/>
    <property type="match status" value="1"/>
</dbReference>
<dbReference type="InterPro" id="IPR023865">
    <property type="entry name" value="Aliphatic_acid_kinase_CS"/>
</dbReference>
<gene>
    <name evidence="6" type="primary">ackA</name>
    <name evidence="8" type="ORF">IAC72_02960</name>
</gene>
<dbReference type="InterPro" id="IPR000890">
    <property type="entry name" value="Aliphatic_acid_kin_short-chain"/>
</dbReference>
<dbReference type="GO" id="GO:0000287">
    <property type="term" value="F:magnesium ion binding"/>
    <property type="evidence" value="ECO:0007669"/>
    <property type="project" value="UniProtKB-UniRule"/>
</dbReference>
<evidence type="ECO:0000256" key="7">
    <source>
        <dbReference type="RuleBase" id="RU003835"/>
    </source>
</evidence>
<dbReference type="EMBL" id="DVOC01000054">
    <property type="protein sequence ID" value="HIU90956.1"/>
    <property type="molecule type" value="Genomic_DNA"/>
</dbReference>
<comment type="pathway">
    <text evidence="6">Metabolic intermediate biosynthesis; acetyl-CoA biosynthesis; acetyl-CoA from acetate: step 1/2.</text>
</comment>
<dbReference type="CDD" id="cd24010">
    <property type="entry name" value="ASKHA_NBD_AcK_PK"/>
    <property type="match status" value="1"/>
</dbReference>
<feature type="site" description="Transition state stabilizer" evidence="6">
    <location>
        <position position="241"/>
    </location>
</feature>
<keyword evidence="2 6" id="KW-0808">Transferase</keyword>
<feature type="binding site" evidence="6">
    <location>
        <position position="386"/>
    </location>
    <ligand>
        <name>Mg(2+)</name>
        <dbReference type="ChEBI" id="CHEBI:18420"/>
    </ligand>
</feature>
<dbReference type="Gene3D" id="3.30.420.40">
    <property type="match status" value="2"/>
</dbReference>
<feature type="binding site" evidence="6">
    <location>
        <begin position="208"/>
        <end position="212"/>
    </location>
    <ligand>
        <name>ATP</name>
        <dbReference type="ChEBI" id="CHEBI:30616"/>
    </ligand>
</feature>
<dbReference type="PANTHER" id="PTHR21060">
    <property type="entry name" value="ACETATE KINASE"/>
    <property type="match status" value="1"/>
</dbReference>
<protein>
    <recommendedName>
        <fullName evidence="6">Acetate kinase</fullName>
        <ecNumber evidence="6">2.7.2.1</ecNumber>
    </recommendedName>
    <alternativeName>
        <fullName evidence="6">Acetokinase</fullName>
    </alternativeName>
</protein>
<evidence type="ECO:0000256" key="3">
    <source>
        <dbReference type="ARBA" id="ARBA00022741"/>
    </source>
</evidence>
<evidence type="ECO:0000256" key="4">
    <source>
        <dbReference type="ARBA" id="ARBA00022777"/>
    </source>
</evidence>
<sequence length="401" mass="43750">MNNILVINSGSSSLKYQLIDMEREEVLAKGNCERIGIENSNFIYKAHGQTIEEKIDMPNHNVAVKLVLAKLTDKEVGVISSMKEIAGVGHRVVASGEAFKVPTLVTPHAMQLMEEIKDLAPLHNPAAIVGVNACLAQMPDTPMVLVFDTGFHFTMPDYAYMYAVDYDHYEKYKIRRYGAHGTSHKYVAQEAAKYLHKNIEELKIVTCHLGNGSSITAVKGGKCVDTSMGFTPLAGVPMGTRSGDIDYAAAEYIARKEGMDVSEMLTYLNKRCGMLGVSGVSSDFRDLAAAAEQGNYRANLALNMFAYGCKKYIGAYAAAMDGVDVIVFTAGVGENDPDVRARTLRDMDYLGIKLDEKKNAACPRGAFAEIQAEDSRVKILVIPTNEELVIARETLAVAKLA</sequence>
<evidence type="ECO:0000256" key="2">
    <source>
        <dbReference type="ARBA" id="ARBA00022679"/>
    </source>
</evidence>
<feature type="active site" description="Proton donor/acceptor" evidence="6">
    <location>
        <position position="148"/>
    </location>
</feature>
<comment type="subcellular location">
    <subcellularLocation>
        <location evidence="6">Cytoplasm</location>
    </subcellularLocation>
</comment>
<feature type="site" description="Transition state stabilizer" evidence="6">
    <location>
        <position position="180"/>
    </location>
</feature>
<dbReference type="PROSITE" id="PS01075">
    <property type="entry name" value="ACETATE_KINASE_1"/>
    <property type="match status" value="1"/>
</dbReference>
<evidence type="ECO:0000256" key="5">
    <source>
        <dbReference type="ARBA" id="ARBA00022840"/>
    </source>
</evidence>
<dbReference type="GO" id="GO:0006085">
    <property type="term" value="P:acetyl-CoA biosynthetic process"/>
    <property type="evidence" value="ECO:0007669"/>
    <property type="project" value="UniProtKB-UniRule"/>
</dbReference>
<feature type="binding site" evidence="6">
    <location>
        <position position="8"/>
    </location>
    <ligand>
        <name>Mg(2+)</name>
        <dbReference type="ChEBI" id="CHEBI:18420"/>
    </ligand>
</feature>
<keyword evidence="4 6" id="KW-0418">Kinase</keyword>
<dbReference type="PANTHER" id="PTHR21060:SF15">
    <property type="entry name" value="ACETATE KINASE-RELATED"/>
    <property type="match status" value="1"/>
</dbReference>
<comment type="catalytic activity">
    <reaction evidence="6">
        <text>acetate + ATP = acetyl phosphate + ADP</text>
        <dbReference type="Rhea" id="RHEA:11352"/>
        <dbReference type="ChEBI" id="CHEBI:22191"/>
        <dbReference type="ChEBI" id="CHEBI:30089"/>
        <dbReference type="ChEBI" id="CHEBI:30616"/>
        <dbReference type="ChEBI" id="CHEBI:456216"/>
        <dbReference type="EC" id="2.7.2.1"/>
    </reaction>
</comment>
<dbReference type="EC" id="2.7.2.1" evidence="6"/>
<dbReference type="SUPFAM" id="SSF53067">
    <property type="entry name" value="Actin-like ATPase domain"/>
    <property type="match status" value="2"/>
</dbReference>
<keyword evidence="6" id="KW-0460">Magnesium</keyword>
<comment type="similarity">
    <text evidence="1 6 7">Belongs to the acetokinase family.</text>
</comment>
<dbReference type="InterPro" id="IPR043129">
    <property type="entry name" value="ATPase_NBD"/>
</dbReference>
<comment type="cofactor">
    <cofactor evidence="6">
        <name>Mg(2+)</name>
        <dbReference type="ChEBI" id="CHEBI:18420"/>
    </cofactor>
    <cofactor evidence="6">
        <name>Mn(2+)</name>
        <dbReference type="ChEBI" id="CHEBI:29035"/>
    </cofactor>
    <text evidence="6">Mg(2+). Can also accept Mn(2+).</text>
</comment>
<dbReference type="InterPro" id="IPR004372">
    <property type="entry name" value="Ac/propionate_kinase"/>
</dbReference>
<feature type="binding site" evidence="6">
    <location>
        <begin position="283"/>
        <end position="285"/>
    </location>
    <ligand>
        <name>ATP</name>
        <dbReference type="ChEBI" id="CHEBI:30616"/>
    </ligand>
</feature>
<evidence type="ECO:0000256" key="1">
    <source>
        <dbReference type="ARBA" id="ARBA00008748"/>
    </source>
</evidence>
<dbReference type="GO" id="GO:0005524">
    <property type="term" value="F:ATP binding"/>
    <property type="evidence" value="ECO:0007669"/>
    <property type="project" value="UniProtKB-KW"/>
</dbReference>
<dbReference type="HAMAP" id="MF_00020">
    <property type="entry name" value="Acetate_kinase"/>
    <property type="match status" value="1"/>
</dbReference>
<feature type="binding site" evidence="6">
    <location>
        <begin position="331"/>
        <end position="335"/>
    </location>
    <ligand>
        <name>ATP</name>
        <dbReference type="ChEBI" id="CHEBI:30616"/>
    </ligand>
</feature>
<keyword evidence="6" id="KW-0963">Cytoplasm</keyword>
<dbReference type="PRINTS" id="PR00471">
    <property type="entry name" value="ACETATEKNASE"/>
</dbReference>
<dbReference type="AlphaFoldDB" id="A0A9D1SQE0"/>
<evidence type="ECO:0000256" key="6">
    <source>
        <dbReference type="HAMAP-Rule" id="MF_00020"/>
    </source>
</evidence>
<comment type="subunit">
    <text evidence="6">Homodimer.</text>
</comment>
<name>A0A9D1SQE0_9BACT</name>
<dbReference type="GO" id="GO:0008776">
    <property type="term" value="F:acetate kinase activity"/>
    <property type="evidence" value="ECO:0007669"/>
    <property type="project" value="UniProtKB-UniRule"/>
</dbReference>
<dbReference type="Pfam" id="PF00871">
    <property type="entry name" value="Acetate_kinase"/>
    <property type="match status" value="1"/>
</dbReference>
<keyword evidence="5 6" id="KW-0067">ATP-binding</keyword>
<dbReference type="NCBIfam" id="TIGR00016">
    <property type="entry name" value="ackA"/>
    <property type="match status" value="1"/>
</dbReference>
<evidence type="ECO:0000313" key="9">
    <source>
        <dbReference type="Proteomes" id="UP000886852"/>
    </source>
</evidence>
<dbReference type="GO" id="GO:0005737">
    <property type="term" value="C:cytoplasm"/>
    <property type="evidence" value="ECO:0007669"/>
    <property type="project" value="UniProtKB-SubCell"/>
</dbReference>
<feature type="binding site" evidence="6">
    <location>
        <position position="91"/>
    </location>
    <ligand>
        <name>substrate</name>
    </ligand>
</feature>
<reference evidence="8" key="2">
    <citation type="journal article" date="2021" name="PeerJ">
        <title>Extensive microbial diversity within the chicken gut microbiome revealed by metagenomics and culture.</title>
        <authorList>
            <person name="Gilroy R."/>
            <person name="Ravi A."/>
            <person name="Getino M."/>
            <person name="Pursley I."/>
            <person name="Horton D.L."/>
            <person name="Alikhan N.F."/>
            <person name="Baker D."/>
            <person name="Gharbi K."/>
            <person name="Hall N."/>
            <person name="Watson M."/>
            <person name="Adriaenssens E.M."/>
            <person name="Foster-Nyarko E."/>
            <person name="Jarju S."/>
            <person name="Secka A."/>
            <person name="Antonio M."/>
            <person name="Oren A."/>
            <person name="Chaudhuri R.R."/>
            <person name="La Ragione R."/>
            <person name="Hildebrand F."/>
            <person name="Pallen M.J."/>
        </authorList>
    </citation>
    <scope>NUCLEOTIDE SEQUENCE</scope>
    <source>
        <strain evidence="8">ChiHjej12B11-7776</strain>
    </source>
</reference>
<dbReference type="Proteomes" id="UP000886852">
    <property type="component" value="Unassembled WGS sequence"/>
</dbReference>
<keyword evidence="3 6" id="KW-0547">Nucleotide-binding</keyword>
<keyword evidence="6" id="KW-0479">Metal-binding</keyword>
<organism evidence="8 9">
    <name type="scientific">Candidatus Fimimonas merdipullorum</name>
    <dbReference type="NCBI Taxonomy" id="2840822"/>
    <lineage>
        <taxon>Bacteria</taxon>
        <taxon>Pseudomonadati</taxon>
        <taxon>Myxococcota</taxon>
        <taxon>Myxococcia</taxon>
        <taxon>Myxococcales</taxon>
        <taxon>Cystobacterineae</taxon>
        <taxon>Myxococcaceae</taxon>
        <taxon>Myxococcaceae incertae sedis</taxon>
        <taxon>Candidatus Fimimonas</taxon>
    </lineage>
</organism>
<dbReference type="PIRSF" id="PIRSF000722">
    <property type="entry name" value="Acetate_prop_kin"/>
    <property type="match status" value="1"/>
</dbReference>
<accession>A0A9D1SQE0</accession>
<reference evidence="8" key="1">
    <citation type="submission" date="2020-10" db="EMBL/GenBank/DDBJ databases">
        <authorList>
            <person name="Gilroy R."/>
        </authorList>
    </citation>
    <scope>NUCLEOTIDE SEQUENCE</scope>
    <source>
        <strain evidence="8">ChiHjej12B11-7776</strain>
    </source>
</reference>
<dbReference type="GO" id="GO:0006083">
    <property type="term" value="P:acetate metabolic process"/>
    <property type="evidence" value="ECO:0007669"/>
    <property type="project" value="TreeGrafter"/>
</dbReference>
<proteinExistence type="inferred from homology"/>
<feature type="binding site" evidence="6">
    <location>
        <position position="15"/>
    </location>
    <ligand>
        <name>ATP</name>
        <dbReference type="ChEBI" id="CHEBI:30616"/>
    </ligand>
</feature>
<comment type="function">
    <text evidence="6">Catalyzes the formation of acetyl phosphate from acetate and ATP. Can also catalyze the reverse reaction.</text>
</comment>